<feature type="region of interest" description="Disordered" evidence="2">
    <location>
        <begin position="101"/>
        <end position="196"/>
    </location>
</feature>
<keyword evidence="1" id="KW-0539">Nucleus</keyword>
<protein>
    <recommendedName>
        <fullName evidence="7">Transcription factor Adf-1</fullName>
    </recommendedName>
</protein>
<reference evidence="5 6" key="1">
    <citation type="submission" date="2024-09" db="EMBL/GenBank/DDBJ databases">
        <title>A chromosome-level genome assembly of Gray's grenadier anchovy, Coilia grayii.</title>
        <authorList>
            <person name="Fu Z."/>
        </authorList>
    </citation>
    <scope>NUCLEOTIDE SEQUENCE [LARGE SCALE GENOMIC DNA]</scope>
    <source>
        <strain evidence="5">G4</strain>
        <tissue evidence="5">Muscle</tissue>
    </source>
</reference>
<evidence type="ECO:0000256" key="1">
    <source>
        <dbReference type="PROSITE-ProRule" id="PRU00371"/>
    </source>
</evidence>
<feature type="domain" description="MADF" evidence="3">
    <location>
        <begin position="4"/>
        <end position="95"/>
    </location>
</feature>
<dbReference type="PROSITE" id="PS51031">
    <property type="entry name" value="BESS"/>
    <property type="match status" value="1"/>
</dbReference>
<dbReference type="AlphaFoldDB" id="A0ABD1KCN9"/>
<dbReference type="EMBL" id="JBHFQA010000006">
    <property type="protein sequence ID" value="KAL2096955.1"/>
    <property type="molecule type" value="Genomic_DNA"/>
</dbReference>
<dbReference type="GO" id="GO:0005634">
    <property type="term" value="C:nucleus"/>
    <property type="evidence" value="ECO:0007669"/>
    <property type="project" value="UniProtKB-SubCell"/>
</dbReference>
<dbReference type="PANTHER" id="PTHR12243">
    <property type="entry name" value="MADF DOMAIN TRANSCRIPTION FACTOR"/>
    <property type="match status" value="1"/>
</dbReference>
<gene>
    <name evidence="5" type="ORF">ACEWY4_006162</name>
</gene>
<evidence type="ECO:0008006" key="7">
    <source>
        <dbReference type="Google" id="ProtNLM"/>
    </source>
</evidence>
<evidence type="ECO:0000259" key="3">
    <source>
        <dbReference type="PROSITE" id="PS51029"/>
    </source>
</evidence>
<dbReference type="InterPro" id="IPR004210">
    <property type="entry name" value="BESS_motif"/>
</dbReference>
<dbReference type="Proteomes" id="UP001591681">
    <property type="component" value="Unassembled WGS sequence"/>
</dbReference>
<feature type="domain" description="BESS" evidence="4">
    <location>
        <begin position="221"/>
        <end position="260"/>
    </location>
</feature>
<dbReference type="SMART" id="SM00595">
    <property type="entry name" value="MADF"/>
    <property type="match status" value="1"/>
</dbReference>
<dbReference type="PANTHER" id="PTHR12243:SF48">
    <property type="entry name" value="MADF DOMAIN-CONTAINING PROTEIN"/>
    <property type="match status" value="1"/>
</dbReference>
<name>A0ABD1KCN9_9TELE</name>
<comment type="caution">
    <text evidence="5">The sequence shown here is derived from an EMBL/GenBank/DDBJ whole genome shotgun (WGS) entry which is preliminary data.</text>
</comment>
<sequence>MEEQLITAVSGFPVIYDKSLYVYRDVLKKSAAWKKVEAIVGIPEEECRKKWKALRDQFRKEKNRERRAHRSGAAGGTARTWKYAAIMEFLTPFMDFRETASNYPSSQQYPCEPAEPEPCGDEGSSLPASQYTTAPASPPSITAQPSPVTSTAPVSLLASPADSLATTSPLASNQPSSRPTTPAIDRPVPGRRRQRRDNFEDRLIELLERNQPPQPTPPPPEDEDELFFKSLIPALRKLPRGKREELKYAFYGMVLEAGREREGERE</sequence>
<organism evidence="5 6">
    <name type="scientific">Coilia grayii</name>
    <name type="common">Gray's grenadier anchovy</name>
    <dbReference type="NCBI Taxonomy" id="363190"/>
    <lineage>
        <taxon>Eukaryota</taxon>
        <taxon>Metazoa</taxon>
        <taxon>Chordata</taxon>
        <taxon>Craniata</taxon>
        <taxon>Vertebrata</taxon>
        <taxon>Euteleostomi</taxon>
        <taxon>Actinopterygii</taxon>
        <taxon>Neopterygii</taxon>
        <taxon>Teleostei</taxon>
        <taxon>Clupei</taxon>
        <taxon>Clupeiformes</taxon>
        <taxon>Clupeoidei</taxon>
        <taxon>Engraulidae</taxon>
        <taxon>Coilinae</taxon>
        <taxon>Coilia</taxon>
    </lineage>
</organism>
<evidence type="ECO:0000313" key="6">
    <source>
        <dbReference type="Proteomes" id="UP001591681"/>
    </source>
</evidence>
<feature type="compositionally biased region" description="Polar residues" evidence="2">
    <location>
        <begin position="164"/>
        <end position="180"/>
    </location>
</feature>
<dbReference type="PROSITE" id="PS51029">
    <property type="entry name" value="MADF"/>
    <property type="match status" value="1"/>
</dbReference>
<evidence type="ECO:0000256" key="2">
    <source>
        <dbReference type="SAM" id="MobiDB-lite"/>
    </source>
</evidence>
<keyword evidence="6" id="KW-1185">Reference proteome</keyword>
<comment type="subcellular location">
    <subcellularLocation>
        <location evidence="1">Nucleus</location>
    </subcellularLocation>
</comment>
<evidence type="ECO:0000259" key="4">
    <source>
        <dbReference type="PROSITE" id="PS51031"/>
    </source>
</evidence>
<feature type="compositionally biased region" description="Polar residues" evidence="2">
    <location>
        <begin position="126"/>
        <end position="153"/>
    </location>
</feature>
<dbReference type="Pfam" id="PF10545">
    <property type="entry name" value="MADF_DNA_bdg"/>
    <property type="match status" value="1"/>
</dbReference>
<accession>A0ABD1KCN9</accession>
<proteinExistence type="predicted"/>
<dbReference type="InterPro" id="IPR006578">
    <property type="entry name" value="MADF-dom"/>
</dbReference>
<evidence type="ECO:0000313" key="5">
    <source>
        <dbReference type="EMBL" id="KAL2096955.1"/>
    </source>
</evidence>
<dbReference type="InterPro" id="IPR039353">
    <property type="entry name" value="TF_Adf1"/>
</dbReference>